<reference evidence="12" key="1">
    <citation type="thesis" date="2020" institute="ProQuest LLC" country="789 East Eisenhower Parkway, Ann Arbor, MI, USA">
        <title>Comparative Genomics and Chromosome Evolution.</title>
        <authorList>
            <person name="Mudd A.B."/>
        </authorList>
    </citation>
    <scope>NUCLEOTIDE SEQUENCE</scope>
    <source>
        <strain evidence="12">237g6f4</strain>
        <tissue evidence="12">Blood</tissue>
    </source>
</reference>
<feature type="transmembrane region" description="Helical" evidence="11">
    <location>
        <begin position="257"/>
        <end position="278"/>
    </location>
</feature>
<evidence type="ECO:0000256" key="5">
    <source>
        <dbReference type="ARBA" id="ARBA00022989"/>
    </source>
</evidence>
<comment type="caution">
    <text evidence="12">The sequence shown here is derived from an EMBL/GenBank/DDBJ whole genome shotgun (WGS) entry which is preliminary data.</text>
</comment>
<evidence type="ECO:0000256" key="2">
    <source>
        <dbReference type="ARBA" id="ARBA00006175"/>
    </source>
</evidence>
<dbReference type="InterPro" id="IPR023271">
    <property type="entry name" value="Aquaporin-like"/>
</dbReference>
<dbReference type="InterPro" id="IPR050363">
    <property type="entry name" value="MIP/Aquaporin"/>
</dbReference>
<dbReference type="InterPro" id="IPR015685">
    <property type="entry name" value="Aquaporin_9"/>
</dbReference>
<name>A0AAV7BU16_ENGPU</name>
<feature type="transmembrane region" description="Helical" evidence="11">
    <location>
        <begin position="72"/>
        <end position="96"/>
    </location>
</feature>
<evidence type="ECO:0000313" key="13">
    <source>
        <dbReference type="Proteomes" id="UP000824782"/>
    </source>
</evidence>
<organism evidence="12 13">
    <name type="scientific">Engystomops pustulosus</name>
    <name type="common">Tungara frog</name>
    <name type="synonym">Physalaemus pustulosus</name>
    <dbReference type="NCBI Taxonomy" id="76066"/>
    <lineage>
        <taxon>Eukaryota</taxon>
        <taxon>Metazoa</taxon>
        <taxon>Chordata</taxon>
        <taxon>Craniata</taxon>
        <taxon>Vertebrata</taxon>
        <taxon>Euteleostomi</taxon>
        <taxon>Amphibia</taxon>
        <taxon>Batrachia</taxon>
        <taxon>Anura</taxon>
        <taxon>Neobatrachia</taxon>
        <taxon>Hyloidea</taxon>
        <taxon>Leptodactylidae</taxon>
        <taxon>Leiuperinae</taxon>
        <taxon>Engystomops</taxon>
    </lineage>
</organism>
<dbReference type="Gene3D" id="1.20.1080.10">
    <property type="entry name" value="Glycerol uptake facilitator protein"/>
    <property type="match status" value="1"/>
</dbReference>
<comment type="catalytic activity">
    <reaction evidence="9">
        <text>glycerol(in) = glycerol(out)</text>
        <dbReference type="Rhea" id="RHEA:29675"/>
        <dbReference type="ChEBI" id="CHEBI:17754"/>
    </reaction>
</comment>
<feature type="transmembrane region" description="Helical" evidence="11">
    <location>
        <begin position="117"/>
        <end position="140"/>
    </location>
</feature>
<feature type="transmembrane region" description="Helical" evidence="11">
    <location>
        <begin position="208"/>
        <end position="230"/>
    </location>
</feature>
<keyword evidence="3 10" id="KW-0813">Transport</keyword>
<evidence type="ECO:0000256" key="9">
    <source>
        <dbReference type="ARBA" id="ARBA00049405"/>
    </source>
</evidence>
<protein>
    <recommendedName>
        <fullName evidence="14">Aquaporin-9</fullName>
    </recommendedName>
</protein>
<evidence type="ECO:0000256" key="4">
    <source>
        <dbReference type="ARBA" id="ARBA00022692"/>
    </source>
</evidence>
<dbReference type="NCBIfam" id="TIGR00861">
    <property type="entry name" value="MIP"/>
    <property type="match status" value="1"/>
</dbReference>
<dbReference type="PROSITE" id="PS00221">
    <property type="entry name" value="MIP"/>
    <property type="match status" value="1"/>
</dbReference>
<feature type="transmembrane region" description="Helical" evidence="11">
    <location>
        <begin position="45"/>
        <end position="66"/>
    </location>
</feature>
<dbReference type="PANTHER" id="PTHR43829:SF6">
    <property type="entry name" value="AQUAPORIN-9"/>
    <property type="match status" value="1"/>
</dbReference>
<evidence type="ECO:0000256" key="7">
    <source>
        <dbReference type="ARBA" id="ARBA00033993"/>
    </source>
</evidence>
<evidence type="ECO:0000256" key="8">
    <source>
        <dbReference type="ARBA" id="ARBA00034651"/>
    </source>
</evidence>
<evidence type="ECO:0008006" key="14">
    <source>
        <dbReference type="Google" id="ProtNLM"/>
    </source>
</evidence>
<dbReference type="SUPFAM" id="SSF81338">
    <property type="entry name" value="Aquaporin-like"/>
    <property type="match status" value="1"/>
</dbReference>
<comment type="subcellular location">
    <subcellularLocation>
        <location evidence="1">Membrane</location>
        <topology evidence="1">Multi-pass membrane protein</topology>
    </subcellularLocation>
</comment>
<comment type="catalytic activity">
    <reaction evidence="8">
        <text>H2O(in) = H2O(out)</text>
        <dbReference type="Rhea" id="RHEA:29667"/>
        <dbReference type="ChEBI" id="CHEBI:15377"/>
    </reaction>
</comment>
<dbReference type="InterPro" id="IPR000425">
    <property type="entry name" value="MIP"/>
</dbReference>
<dbReference type="GO" id="GO:0015250">
    <property type="term" value="F:water channel activity"/>
    <property type="evidence" value="ECO:0007669"/>
    <property type="project" value="TreeGrafter"/>
</dbReference>
<sequence>MSEADATKGNRRSSKYSTLDMKEKSSCLERIALRNSLAKETLSEFFGTCLLVTFACCSIATAVLNYGSSAGILGATVGGSLAVTMAVYATGGVSGGHINPAVSFAMCMTGKLPWVKLPFYVSAQFLGAITGSAAVFGVYYDALMKYSGGVLTVTGQNATAHIFATYPSPYLSTLNGLVDQIMSTALLLILIFAMFDKKNMPVPSGLEPIAIGLLILTLGLSLGSNCGGAMNPARDLGPRIFTSLAGWGSEVFTAGNGFWWIPVVGPMCGAVIGSYIYILCIEAHHKKDVDILHPNLDIEQFEKHELASMA</sequence>
<dbReference type="GO" id="GO:0015254">
    <property type="term" value="F:glycerol channel activity"/>
    <property type="evidence" value="ECO:0007669"/>
    <property type="project" value="TreeGrafter"/>
</dbReference>
<dbReference type="GO" id="GO:0015204">
    <property type="term" value="F:urea transmembrane transporter activity"/>
    <property type="evidence" value="ECO:0007669"/>
    <property type="project" value="TreeGrafter"/>
</dbReference>
<comment type="similarity">
    <text evidence="2 10">Belongs to the MIP/aquaporin (TC 1.A.8) family.</text>
</comment>
<comment type="catalytic activity">
    <reaction evidence="7">
        <text>urea(in) = urea(out)</text>
        <dbReference type="Rhea" id="RHEA:32799"/>
        <dbReference type="ChEBI" id="CHEBI:16199"/>
    </reaction>
</comment>
<evidence type="ECO:0000256" key="6">
    <source>
        <dbReference type="ARBA" id="ARBA00023136"/>
    </source>
</evidence>
<dbReference type="PRINTS" id="PR02021">
    <property type="entry name" value="AQUAPORIN9"/>
</dbReference>
<keyword evidence="4 10" id="KW-0812">Transmembrane</keyword>
<dbReference type="FunFam" id="1.20.1080.10:FF:000005">
    <property type="entry name" value="Aquaporin 3"/>
    <property type="match status" value="1"/>
</dbReference>
<evidence type="ECO:0000256" key="1">
    <source>
        <dbReference type="ARBA" id="ARBA00004141"/>
    </source>
</evidence>
<keyword evidence="5 11" id="KW-1133">Transmembrane helix</keyword>
<dbReference type="PANTHER" id="PTHR43829">
    <property type="entry name" value="AQUAPORIN OR AQUAGLYCEROPORIN RELATED"/>
    <property type="match status" value="1"/>
</dbReference>
<keyword evidence="6 11" id="KW-0472">Membrane</keyword>
<dbReference type="EMBL" id="WNYA01000004">
    <property type="protein sequence ID" value="KAG8575836.1"/>
    <property type="molecule type" value="Genomic_DNA"/>
</dbReference>
<dbReference type="CDD" id="cd00333">
    <property type="entry name" value="MIP"/>
    <property type="match status" value="1"/>
</dbReference>
<evidence type="ECO:0000256" key="3">
    <source>
        <dbReference type="ARBA" id="ARBA00022448"/>
    </source>
</evidence>
<evidence type="ECO:0000313" key="12">
    <source>
        <dbReference type="EMBL" id="KAG8575836.1"/>
    </source>
</evidence>
<dbReference type="EMBL" id="WNYA01000004">
    <property type="protein sequence ID" value="KAG8575837.1"/>
    <property type="molecule type" value="Genomic_DNA"/>
</dbReference>
<accession>A0AAV7BU16</accession>
<dbReference type="Pfam" id="PF00230">
    <property type="entry name" value="MIP"/>
    <property type="match status" value="1"/>
</dbReference>
<evidence type="ECO:0000256" key="11">
    <source>
        <dbReference type="SAM" id="Phobius"/>
    </source>
</evidence>
<dbReference type="InterPro" id="IPR022357">
    <property type="entry name" value="MIP_CS"/>
</dbReference>
<dbReference type="GO" id="GO:0016323">
    <property type="term" value="C:basolateral plasma membrane"/>
    <property type="evidence" value="ECO:0007669"/>
    <property type="project" value="TreeGrafter"/>
</dbReference>
<gene>
    <name evidence="12" type="ORF">GDO81_009682</name>
</gene>
<dbReference type="PRINTS" id="PR00783">
    <property type="entry name" value="MINTRINSICP"/>
</dbReference>
<evidence type="ECO:0000256" key="10">
    <source>
        <dbReference type="RuleBase" id="RU000477"/>
    </source>
</evidence>
<feature type="transmembrane region" description="Helical" evidence="11">
    <location>
        <begin position="177"/>
        <end position="196"/>
    </location>
</feature>
<keyword evidence="13" id="KW-1185">Reference proteome</keyword>
<proteinExistence type="inferred from homology"/>
<dbReference type="Proteomes" id="UP000824782">
    <property type="component" value="Unassembled WGS sequence"/>
</dbReference>
<dbReference type="AlphaFoldDB" id="A0AAV7BU16"/>